<dbReference type="GO" id="GO:0009002">
    <property type="term" value="F:serine-type D-Ala-D-Ala carboxypeptidase activity"/>
    <property type="evidence" value="ECO:0007669"/>
    <property type="project" value="InterPro"/>
</dbReference>
<feature type="domain" description="Peptidase S11 D-alanyl-D-alanine carboxypeptidase A N-terminal" evidence="7">
    <location>
        <begin position="64"/>
        <end position="286"/>
    </location>
</feature>
<evidence type="ECO:0000256" key="1">
    <source>
        <dbReference type="ARBA" id="ARBA00007164"/>
    </source>
</evidence>
<keyword evidence="2" id="KW-0732">Signal</keyword>
<keyword evidence="3 8" id="KW-0378">Hydrolase</keyword>
<keyword evidence="4" id="KW-0133">Cell shape</keyword>
<evidence type="ECO:0000259" key="7">
    <source>
        <dbReference type="Pfam" id="PF00768"/>
    </source>
</evidence>
<proteinExistence type="inferred from homology"/>
<dbReference type="GO" id="GO:0009252">
    <property type="term" value="P:peptidoglycan biosynthetic process"/>
    <property type="evidence" value="ECO:0007669"/>
    <property type="project" value="UniProtKB-KW"/>
</dbReference>
<evidence type="ECO:0000256" key="2">
    <source>
        <dbReference type="ARBA" id="ARBA00022729"/>
    </source>
</evidence>
<dbReference type="Gene3D" id="3.40.710.10">
    <property type="entry name" value="DD-peptidase/beta-lactamase superfamily"/>
    <property type="match status" value="1"/>
</dbReference>
<dbReference type="InterPro" id="IPR001967">
    <property type="entry name" value="Peptidase_S11_N"/>
</dbReference>
<evidence type="ECO:0000256" key="5">
    <source>
        <dbReference type="ARBA" id="ARBA00022984"/>
    </source>
</evidence>
<evidence type="ECO:0000256" key="3">
    <source>
        <dbReference type="ARBA" id="ARBA00022801"/>
    </source>
</evidence>
<dbReference type="SUPFAM" id="SSF56601">
    <property type="entry name" value="beta-lactamase/transpeptidase-like"/>
    <property type="match status" value="1"/>
</dbReference>
<dbReference type="PRINTS" id="PR00725">
    <property type="entry name" value="DADACBPTASE1"/>
</dbReference>
<name>A0A3B1DGZ6_9ZZZZ</name>
<dbReference type="PANTHER" id="PTHR21581:SF26">
    <property type="entry name" value="D-ALANYL-D-ALANINE ENDOPEPTIDASE"/>
    <property type="match status" value="1"/>
</dbReference>
<sequence>MPSSHIALKMKLKTLLITLFFLIFQLVFLAPLHAQTKSQSTALQKQTQSPDSLLPFLNPKRLFLRSERALIINVADGEILLDRKKDVQQPIASITKLMTAMVVIDANLQASEVIHIKRADRDRLRGSGSRLSYGTQMTRADLLKITLAGSDNRAAAALGRTYPGGHKAIVAAMNKKAKALGLNHTVFKDVSGLRSGNVSTASDLALLVDAAKSYAQIQTMTTIKHDHVTDLRKGWKVEFRNTNRLMQNKKWDISLSKTGYIADSGHCLVMQVTMDDRTLTIVLLNSWGKLSKYGDANRIRKWLHRADQQAKKAAKASKEQAAKVSIFVDALN</sequence>
<accession>A0A3B1DGZ6</accession>
<dbReference type="EMBL" id="UOGF01000034">
    <property type="protein sequence ID" value="VAX27917.1"/>
    <property type="molecule type" value="Genomic_DNA"/>
</dbReference>
<dbReference type="PANTHER" id="PTHR21581">
    <property type="entry name" value="D-ALANYL-D-ALANINE CARBOXYPEPTIDASE"/>
    <property type="match status" value="1"/>
</dbReference>
<dbReference type="GO" id="GO:0071555">
    <property type="term" value="P:cell wall organization"/>
    <property type="evidence" value="ECO:0007669"/>
    <property type="project" value="UniProtKB-KW"/>
</dbReference>
<gene>
    <name evidence="8" type="ORF">MNBD_NITROSPIRAE01-1472</name>
</gene>
<protein>
    <submittedName>
        <fullName evidence="8">Murein-DD-endopeptidase</fullName>
        <ecNumber evidence="8">3.4.99.-</ecNumber>
    </submittedName>
</protein>
<keyword evidence="5" id="KW-0573">Peptidoglycan synthesis</keyword>
<organism evidence="8">
    <name type="scientific">hydrothermal vent metagenome</name>
    <dbReference type="NCBI Taxonomy" id="652676"/>
    <lineage>
        <taxon>unclassified sequences</taxon>
        <taxon>metagenomes</taxon>
        <taxon>ecological metagenomes</taxon>
    </lineage>
</organism>
<dbReference type="EC" id="3.4.99.-" evidence="8"/>
<dbReference type="GO" id="GO:0008360">
    <property type="term" value="P:regulation of cell shape"/>
    <property type="evidence" value="ECO:0007669"/>
    <property type="project" value="UniProtKB-KW"/>
</dbReference>
<evidence type="ECO:0000256" key="6">
    <source>
        <dbReference type="ARBA" id="ARBA00023316"/>
    </source>
</evidence>
<dbReference type="GO" id="GO:0006508">
    <property type="term" value="P:proteolysis"/>
    <property type="evidence" value="ECO:0007669"/>
    <property type="project" value="InterPro"/>
</dbReference>
<dbReference type="AlphaFoldDB" id="A0A3B1DGZ6"/>
<evidence type="ECO:0000313" key="8">
    <source>
        <dbReference type="EMBL" id="VAX27917.1"/>
    </source>
</evidence>
<keyword evidence="6" id="KW-0961">Cell wall biogenesis/degradation</keyword>
<dbReference type="Pfam" id="PF00768">
    <property type="entry name" value="Peptidase_S11"/>
    <property type="match status" value="1"/>
</dbReference>
<reference evidence="8" key="1">
    <citation type="submission" date="2018-06" db="EMBL/GenBank/DDBJ databases">
        <authorList>
            <person name="Zhirakovskaya E."/>
        </authorList>
    </citation>
    <scope>NUCLEOTIDE SEQUENCE</scope>
</reference>
<dbReference type="InterPro" id="IPR018044">
    <property type="entry name" value="Peptidase_S11"/>
</dbReference>
<comment type="similarity">
    <text evidence="1">Belongs to the peptidase S11 family.</text>
</comment>
<evidence type="ECO:0000256" key="4">
    <source>
        <dbReference type="ARBA" id="ARBA00022960"/>
    </source>
</evidence>
<dbReference type="InterPro" id="IPR012338">
    <property type="entry name" value="Beta-lactam/transpept-like"/>
</dbReference>